<dbReference type="AlphaFoldDB" id="I7B8Q2"/>
<evidence type="ECO:0000313" key="5">
    <source>
        <dbReference type="Proteomes" id="UP000006502"/>
    </source>
</evidence>
<dbReference type="OrthoDB" id="398905at2"/>
<evidence type="ECO:0000256" key="2">
    <source>
        <dbReference type="SAM" id="MobiDB-lite"/>
    </source>
</evidence>
<name>I7B8Q2_MYCHA</name>
<dbReference type="STRING" id="1212765.MHLP_00125"/>
<protein>
    <submittedName>
        <fullName evidence="4">Uncharacterized protein</fullName>
    </submittedName>
</protein>
<evidence type="ECO:0000313" key="4">
    <source>
        <dbReference type="EMBL" id="AFO51605.1"/>
    </source>
</evidence>
<feature type="coiled-coil region" evidence="1">
    <location>
        <begin position="74"/>
        <end position="101"/>
    </location>
</feature>
<gene>
    <name evidence="4" type="ordered locus">MHLP_00125</name>
</gene>
<keyword evidence="1" id="KW-0175">Coiled coil</keyword>
<feature type="region of interest" description="Disordered" evidence="2">
    <location>
        <begin position="102"/>
        <end position="124"/>
    </location>
</feature>
<organism evidence="4 5">
    <name type="scientific">Mycoplasma haematolamae (strain Purdue)</name>
    <dbReference type="NCBI Taxonomy" id="1212765"/>
    <lineage>
        <taxon>Bacteria</taxon>
        <taxon>Bacillati</taxon>
        <taxon>Mycoplasmatota</taxon>
        <taxon>Mollicutes</taxon>
        <taxon>Mycoplasmataceae</taxon>
        <taxon>Mycoplasma</taxon>
    </lineage>
</organism>
<keyword evidence="3" id="KW-0812">Transmembrane</keyword>
<feature type="transmembrane region" description="Helical" evidence="3">
    <location>
        <begin position="12"/>
        <end position="34"/>
    </location>
</feature>
<evidence type="ECO:0000256" key="1">
    <source>
        <dbReference type="SAM" id="Coils"/>
    </source>
</evidence>
<dbReference type="KEGG" id="mhl:MHLP_00125"/>
<dbReference type="EMBL" id="CP003731">
    <property type="protein sequence ID" value="AFO51605.1"/>
    <property type="molecule type" value="Genomic_DNA"/>
</dbReference>
<reference evidence="4 5" key="1">
    <citation type="journal article" date="2012" name="J. Bacteriol.">
        <title>Genome Sequence of "Candidatus Mycoplasma haemolamae" Strain Purdue, a Red Blood Cell Pathogen of Alpacas (Vicugna pacos) and Llamas (Lama glama).</title>
        <authorList>
            <person name="Guimaraes A.M."/>
            <person name="Toth B."/>
            <person name="Santos A.P."/>
            <person name="do Nascimento N.C."/>
            <person name="Kritchevsky J.E."/>
            <person name="Messick J.B."/>
        </authorList>
    </citation>
    <scope>NUCLEOTIDE SEQUENCE [LARGE SCALE GENOMIC DNA]</scope>
    <source>
        <strain evidence="4 5">Purdue</strain>
    </source>
</reference>
<keyword evidence="3" id="KW-0472">Membrane</keyword>
<sequence>MLLFQDSWVAIVSTLGTVIPSVIGAAIAICNFIIKAKQKGWRNINEEEWREFGQTLEKDFNSVLFAIASQNTHCDQCKQKNSKLNNQVAMLSHKVNQTRDKLVGHTNTKVEQHTWDKPKKKESI</sequence>
<proteinExistence type="predicted"/>
<keyword evidence="3" id="KW-1133">Transmembrane helix</keyword>
<evidence type="ECO:0000256" key="3">
    <source>
        <dbReference type="SAM" id="Phobius"/>
    </source>
</evidence>
<dbReference type="HOGENOM" id="CLU_151903_0_0_14"/>
<dbReference type="PATRIC" id="fig|1212765.3.peg.25"/>
<reference evidence="5" key="2">
    <citation type="submission" date="2012-07" db="EMBL/GenBank/DDBJ databases">
        <title>Complete genome sequence of 'Candidatus Mycoplasma haemolamae'.</title>
        <authorList>
            <person name="Guimaraes A.M.S."/>
            <person name="Toth B."/>
            <person name="Santos A.P."/>
            <person name="Nascimento N.C."/>
            <person name="Sojka J.E."/>
            <person name="Messick J.B."/>
        </authorList>
    </citation>
    <scope>NUCLEOTIDE SEQUENCE [LARGE SCALE GENOMIC DNA]</scope>
    <source>
        <strain evidence="5">Purdue</strain>
    </source>
</reference>
<keyword evidence="5" id="KW-1185">Reference proteome</keyword>
<accession>I7B8Q2</accession>
<dbReference type="Proteomes" id="UP000006502">
    <property type="component" value="Chromosome"/>
</dbReference>